<name>A0A0R3D1E0_9BRAD</name>
<evidence type="ECO:0000313" key="6">
    <source>
        <dbReference type="Proteomes" id="UP000051936"/>
    </source>
</evidence>
<protein>
    <submittedName>
        <fullName evidence="5">AraC family transcriptional regulator</fullName>
    </submittedName>
</protein>
<evidence type="ECO:0000313" key="5">
    <source>
        <dbReference type="EMBL" id="KRQ02381.1"/>
    </source>
</evidence>
<dbReference type="SMART" id="SM00342">
    <property type="entry name" value="HTH_ARAC"/>
    <property type="match status" value="1"/>
</dbReference>
<dbReference type="Gene3D" id="1.10.10.60">
    <property type="entry name" value="Homeodomain-like"/>
    <property type="match status" value="1"/>
</dbReference>
<dbReference type="Pfam" id="PF12833">
    <property type="entry name" value="HTH_18"/>
    <property type="match status" value="1"/>
</dbReference>
<gene>
    <name evidence="5" type="ORF">AOQ71_34715</name>
</gene>
<evidence type="ECO:0000256" key="1">
    <source>
        <dbReference type="ARBA" id="ARBA00023015"/>
    </source>
</evidence>
<dbReference type="AlphaFoldDB" id="A0A0R3D1E0"/>
<dbReference type="OrthoDB" id="252470at2"/>
<dbReference type="InterPro" id="IPR009057">
    <property type="entry name" value="Homeodomain-like_sf"/>
</dbReference>
<dbReference type="InterPro" id="IPR035418">
    <property type="entry name" value="AraC-bd_2"/>
</dbReference>
<dbReference type="RefSeq" id="WP_057756928.1">
    <property type="nucleotide sequence ID" value="NZ_LJYG01000110.1"/>
</dbReference>
<dbReference type="InterPro" id="IPR020449">
    <property type="entry name" value="Tscrpt_reg_AraC-type_HTH"/>
</dbReference>
<comment type="caution">
    <text evidence="5">The sequence shown here is derived from an EMBL/GenBank/DDBJ whole genome shotgun (WGS) entry which is preliminary data.</text>
</comment>
<dbReference type="GO" id="GO:0043565">
    <property type="term" value="F:sequence-specific DNA binding"/>
    <property type="evidence" value="ECO:0007669"/>
    <property type="project" value="InterPro"/>
</dbReference>
<keyword evidence="1" id="KW-0805">Transcription regulation</keyword>
<dbReference type="InterPro" id="IPR018060">
    <property type="entry name" value="HTH_AraC"/>
</dbReference>
<keyword evidence="2" id="KW-0238">DNA-binding</keyword>
<accession>A0A0R3D1E0</accession>
<dbReference type="Pfam" id="PF14525">
    <property type="entry name" value="AraC_binding_2"/>
    <property type="match status" value="1"/>
</dbReference>
<dbReference type="PANTHER" id="PTHR46796">
    <property type="entry name" value="HTH-TYPE TRANSCRIPTIONAL ACTIVATOR RHAS-RELATED"/>
    <property type="match status" value="1"/>
</dbReference>
<dbReference type="EMBL" id="LJYG01000110">
    <property type="protein sequence ID" value="KRQ02381.1"/>
    <property type="molecule type" value="Genomic_DNA"/>
</dbReference>
<reference evidence="5 6" key="1">
    <citation type="submission" date="2015-09" db="EMBL/GenBank/DDBJ databases">
        <title>Draft Genome Sequence of Bradyrhizobium manausense Strain BR 3351T, a Novel Symbiotic Nitrogen-Fixing Alphaproteobacterium Isolated from Brazilian Amazon Rain Forest.</title>
        <authorList>
            <person name="De Araujo J.L."/>
            <person name="Zilli J.E."/>
        </authorList>
    </citation>
    <scope>NUCLEOTIDE SEQUENCE [LARGE SCALE GENOMIC DNA]</scope>
    <source>
        <strain evidence="5 6">BR3351</strain>
    </source>
</reference>
<dbReference type="PRINTS" id="PR00032">
    <property type="entry name" value="HTHARAC"/>
</dbReference>
<evidence type="ECO:0000259" key="4">
    <source>
        <dbReference type="PROSITE" id="PS01124"/>
    </source>
</evidence>
<keyword evidence="6" id="KW-1185">Reference proteome</keyword>
<dbReference type="InterPro" id="IPR050204">
    <property type="entry name" value="AraC_XylS_family_regulators"/>
</dbReference>
<proteinExistence type="predicted"/>
<organism evidence="5 6">
    <name type="scientific">Bradyrhizobium manausense</name>
    <dbReference type="NCBI Taxonomy" id="989370"/>
    <lineage>
        <taxon>Bacteria</taxon>
        <taxon>Pseudomonadati</taxon>
        <taxon>Pseudomonadota</taxon>
        <taxon>Alphaproteobacteria</taxon>
        <taxon>Hyphomicrobiales</taxon>
        <taxon>Nitrobacteraceae</taxon>
        <taxon>Bradyrhizobium</taxon>
    </lineage>
</organism>
<keyword evidence="3" id="KW-0804">Transcription</keyword>
<dbReference type="SUPFAM" id="SSF46689">
    <property type="entry name" value="Homeodomain-like"/>
    <property type="match status" value="1"/>
</dbReference>
<dbReference type="STRING" id="989370.AOQ71_34715"/>
<dbReference type="PROSITE" id="PS01124">
    <property type="entry name" value="HTH_ARAC_FAMILY_2"/>
    <property type="match status" value="1"/>
</dbReference>
<dbReference type="GO" id="GO:0003700">
    <property type="term" value="F:DNA-binding transcription factor activity"/>
    <property type="evidence" value="ECO:0007669"/>
    <property type="project" value="InterPro"/>
</dbReference>
<dbReference type="PANTHER" id="PTHR46796:SF6">
    <property type="entry name" value="ARAC SUBFAMILY"/>
    <property type="match status" value="1"/>
</dbReference>
<evidence type="ECO:0000256" key="2">
    <source>
        <dbReference type="ARBA" id="ARBA00023125"/>
    </source>
</evidence>
<sequence>METIFSTDSVHPRDRFDYWHSVACKKIIGHDSVPENRLTFQAEMKTGKVGNLDLVEFSNSPLQVSHTFAHVDRTDPDMAFVCYQLSGSVLIVQNGREVNLDAGTLMLLEPLLPYEARFSAGAKMLLIKAPRRDLRARIGSNRELTARRVTAERLDDSLALSLAAKLPDLAGRTTSITEEIVANHVLDLIGLSIGRTLGNAPGRVSNPKALLLAHIRSVVETRLSEPDLDGQKVADIVGITFRYANALLAEQDTSLNRLILSRRLSRCRFALEDPNQPHRTIAEIAHGWGFSDMTHFGRCFKAAYGASPRDYQKAAQSGQAGRP</sequence>
<dbReference type="Proteomes" id="UP000051936">
    <property type="component" value="Unassembled WGS sequence"/>
</dbReference>
<evidence type="ECO:0000256" key="3">
    <source>
        <dbReference type="ARBA" id="ARBA00023163"/>
    </source>
</evidence>
<feature type="domain" description="HTH araC/xylS-type" evidence="4">
    <location>
        <begin position="213"/>
        <end position="314"/>
    </location>
</feature>